<dbReference type="InterPro" id="IPR017930">
    <property type="entry name" value="Myb_dom"/>
</dbReference>
<keyword evidence="6" id="KW-0863">Zinc-finger</keyword>
<dbReference type="SMART" id="SM00717">
    <property type="entry name" value="SANT"/>
    <property type="match status" value="1"/>
</dbReference>
<dbReference type="Proteomes" id="UP001345219">
    <property type="component" value="Chromosome 8"/>
</dbReference>
<dbReference type="SUPFAM" id="SSF46689">
    <property type="entry name" value="Homeodomain-like"/>
    <property type="match status" value="1"/>
</dbReference>
<dbReference type="PROSITE" id="PS50090">
    <property type="entry name" value="MYB_LIKE"/>
    <property type="match status" value="1"/>
</dbReference>
<dbReference type="GO" id="GO:0009723">
    <property type="term" value="P:response to ethylene"/>
    <property type="evidence" value="ECO:0007669"/>
    <property type="project" value="TreeGrafter"/>
</dbReference>
<keyword evidence="13" id="KW-1185">Reference proteome</keyword>
<evidence type="ECO:0000256" key="5">
    <source>
        <dbReference type="ARBA" id="ARBA00023242"/>
    </source>
</evidence>
<dbReference type="GO" id="GO:0003677">
    <property type="term" value="F:DNA binding"/>
    <property type="evidence" value="ECO:0007669"/>
    <property type="project" value="UniProtKB-KW"/>
</dbReference>
<dbReference type="InterPro" id="IPR052245">
    <property type="entry name" value="Plant_Stress_Dev_TF"/>
</dbReference>
<dbReference type="FunFam" id="1.10.10.60:FF:000009">
    <property type="entry name" value="transcription factor MYB1R1"/>
    <property type="match status" value="1"/>
</dbReference>
<dbReference type="PROSITE" id="PS51293">
    <property type="entry name" value="SANT"/>
    <property type="match status" value="1"/>
</dbReference>
<dbReference type="GO" id="GO:0005634">
    <property type="term" value="C:nucleus"/>
    <property type="evidence" value="ECO:0007669"/>
    <property type="project" value="UniProtKB-SubCell"/>
</dbReference>
<keyword evidence="4" id="KW-0804">Transcription</keyword>
<comment type="caution">
    <text evidence="12">The sequence shown here is derived from an EMBL/GenBank/DDBJ whole genome shotgun (WGS) entry which is preliminary data.</text>
</comment>
<feature type="domain" description="Myb-like" evidence="8">
    <location>
        <begin position="136"/>
        <end position="188"/>
    </location>
</feature>
<dbReference type="InterPro" id="IPR006447">
    <property type="entry name" value="Myb_dom_plants"/>
</dbReference>
<feature type="domain" description="SANT" evidence="10">
    <location>
        <begin position="144"/>
        <end position="192"/>
    </location>
</feature>
<dbReference type="InterPro" id="IPR009057">
    <property type="entry name" value="Homeodomain-like_sf"/>
</dbReference>
<reference evidence="12 13" key="1">
    <citation type="journal article" date="2023" name="Hortic Res">
        <title>Pangenome of water caltrop reveals structural variations and asymmetric subgenome divergence after allopolyploidization.</title>
        <authorList>
            <person name="Zhang X."/>
            <person name="Chen Y."/>
            <person name="Wang L."/>
            <person name="Yuan Y."/>
            <person name="Fang M."/>
            <person name="Shi L."/>
            <person name="Lu R."/>
            <person name="Comes H.P."/>
            <person name="Ma Y."/>
            <person name="Chen Y."/>
            <person name="Huang G."/>
            <person name="Zhou Y."/>
            <person name="Zheng Z."/>
            <person name="Qiu Y."/>
        </authorList>
    </citation>
    <scope>NUCLEOTIDE SEQUENCE [LARGE SCALE GENOMIC DNA]</scope>
    <source>
        <tissue evidence="12">Roots</tissue>
    </source>
</reference>
<evidence type="ECO:0000256" key="4">
    <source>
        <dbReference type="ARBA" id="ARBA00023163"/>
    </source>
</evidence>
<name>A0AAN7PY98_9MYRT</name>
<dbReference type="GO" id="GO:0009739">
    <property type="term" value="P:response to gibberellin"/>
    <property type="evidence" value="ECO:0007669"/>
    <property type="project" value="TreeGrafter"/>
</dbReference>
<gene>
    <name evidence="12" type="ORF">SAY87_009671</name>
</gene>
<evidence type="ECO:0000313" key="13">
    <source>
        <dbReference type="Proteomes" id="UP001345219"/>
    </source>
</evidence>
<evidence type="ECO:0000256" key="1">
    <source>
        <dbReference type="ARBA" id="ARBA00004123"/>
    </source>
</evidence>
<keyword evidence="3" id="KW-0238">DNA-binding</keyword>
<dbReference type="InterPro" id="IPR017884">
    <property type="entry name" value="SANT_dom"/>
</dbReference>
<dbReference type="PANTHER" id="PTHR44191">
    <property type="entry name" value="TRANSCRIPTION FACTOR KUA1"/>
    <property type="match status" value="1"/>
</dbReference>
<evidence type="ECO:0000256" key="6">
    <source>
        <dbReference type="PROSITE-ProRule" id="PRU00047"/>
    </source>
</evidence>
<evidence type="ECO:0008006" key="14">
    <source>
        <dbReference type="Google" id="ProtNLM"/>
    </source>
</evidence>
<dbReference type="GO" id="GO:0008270">
    <property type="term" value="F:zinc ion binding"/>
    <property type="evidence" value="ECO:0007669"/>
    <property type="project" value="UniProtKB-KW"/>
</dbReference>
<evidence type="ECO:0000256" key="2">
    <source>
        <dbReference type="ARBA" id="ARBA00023015"/>
    </source>
</evidence>
<sequence length="270" mass="28675">MRMGRKCSHCGNVGHNSRTCTTQNPNRRGGEGGGGGGGGGGGKVGLKLFGVQIGVNYLSANLPPSSSSCPLSSSTSSSLSSSYPDIRMKKSFSMDCFSSNSWTPVPSSPLSTSPMIGDDKSATGYNSDGLVGRSQEMRKKAIPWTEEEHRLFLLGLERLGRGDWRGISRYFVKTRTPTQVASHAQKYFLRHGAAVSNRRCRFSLFDNGPVGMANENDDNSDSIAVRCPNSGGNDLELRLAVPSSIIISSSSIISSQLGQPTLGYIGPVSS</sequence>
<dbReference type="EMBL" id="JAXIOK010000014">
    <property type="protein sequence ID" value="KAK4755914.1"/>
    <property type="molecule type" value="Genomic_DNA"/>
</dbReference>
<dbReference type="NCBIfam" id="TIGR01557">
    <property type="entry name" value="myb_SHAQKYF"/>
    <property type="match status" value="1"/>
</dbReference>
<evidence type="ECO:0000313" key="12">
    <source>
        <dbReference type="EMBL" id="KAK4755914.1"/>
    </source>
</evidence>
<evidence type="ECO:0000256" key="7">
    <source>
        <dbReference type="SAM" id="MobiDB-lite"/>
    </source>
</evidence>
<dbReference type="AlphaFoldDB" id="A0AAN7PY98"/>
<feature type="domain" description="HTH myb-type" evidence="11">
    <location>
        <begin position="136"/>
        <end position="193"/>
    </location>
</feature>
<dbReference type="PROSITE" id="PS51294">
    <property type="entry name" value="HTH_MYB"/>
    <property type="match status" value="1"/>
</dbReference>
<dbReference type="CDD" id="cd00167">
    <property type="entry name" value="SANT"/>
    <property type="match status" value="1"/>
</dbReference>
<evidence type="ECO:0000259" key="11">
    <source>
        <dbReference type="PROSITE" id="PS51294"/>
    </source>
</evidence>
<keyword evidence="6" id="KW-0862">Zinc</keyword>
<proteinExistence type="predicted"/>
<evidence type="ECO:0000256" key="3">
    <source>
        <dbReference type="ARBA" id="ARBA00023125"/>
    </source>
</evidence>
<evidence type="ECO:0000259" key="9">
    <source>
        <dbReference type="PROSITE" id="PS50158"/>
    </source>
</evidence>
<dbReference type="PANTHER" id="PTHR44191:SF62">
    <property type="entry name" value="OS04G0341900 PROTEIN"/>
    <property type="match status" value="1"/>
</dbReference>
<dbReference type="InterPro" id="IPR001878">
    <property type="entry name" value="Znf_CCHC"/>
</dbReference>
<accession>A0AAN7PY98</accession>
<protein>
    <recommendedName>
        <fullName evidence="14">MYB transcription factor</fullName>
    </recommendedName>
</protein>
<evidence type="ECO:0000259" key="10">
    <source>
        <dbReference type="PROSITE" id="PS51293"/>
    </source>
</evidence>
<evidence type="ECO:0000259" key="8">
    <source>
        <dbReference type="PROSITE" id="PS50090"/>
    </source>
</evidence>
<dbReference type="InterPro" id="IPR001005">
    <property type="entry name" value="SANT/Myb"/>
</dbReference>
<keyword evidence="2" id="KW-0805">Transcription regulation</keyword>
<dbReference type="GO" id="GO:0006355">
    <property type="term" value="P:regulation of DNA-templated transcription"/>
    <property type="evidence" value="ECO:0007669"/>
    <property type="project" value="UniProtKB-ARBA"/>
</dbReference>
<keyword evidence="6" id="KW-0479">Metal-binding</keyword>
<feature type="region of interest" description="Disordered" evidence="7">
    <location>
        <begin position="18"/>
        <end position="39"/>
    </location>
</feature>
<comment type="subcellular location">
    <subcellularLocation>
        <location evidence="1">Nucleus</location>
    </subcellularLocation>
</comment>
<dbReference type="PROSITE" id="PS50158">
    <property type="entry name" value="ZF_CCHC"/>
    <property type="match status" value="1"/>
</dbReference>
<keyword evidence="5" id="KW-0539">Nucleus</keyword>
<feature type="domain" description="CCHC-type" evidence="9">
    <location>
        <begin position="5"/>
        <end position="20"/>
    </location>
</feature>
<dbReference type="Gene3D" id="1.10.10.60">
    <property type="entry name" value="Homeodomain-like"/>
    <property type="match status" value="1"/>
</dbReference>
<organism evidence="12 13">
    <name type="scientific">Trapa incisa</name>
    <dbReference type="NCBI Taxonomy" id="236973"/>
    <lineage>
        <taxon>Eukaryota</taxon>
        <taxon>Viridiplantae</taxon>
        <taxon>Streptophyta</taxon>
        <taxon>Embryophyta</taxon>
        <taxon>Tracheophyta</taxon>
        <taxon>Spermatophyta</taxon>
        <taxon>Magnoliopsida</taxon>
        <taxon>eudicotyledons</taxon>
        <taxon>Gunneridae</taxon>
        <taxon>Pentapetalae</taxon>
        <taxon>rosids</taxon>
        <taxon>malvids</taxon>
        <taxon>Myrtales</taxon>
        <taxon>Lythraceae</taxon>
        <taxon>Trapa</taxon>
    </lineage>
</organism>
<dbReference type="Pfam" id="PF00249">
    <property type="entry name" value="Myb_DNA-binding"/>
    <property type="match status" value="1"/>
</dbReference>